<proteinExistence type="predicted"/>
<dbReference type="Proteomes" id="UP000606974">
    <property type="component" value="Unassembled WGS sequence"/>
</dbReference>
<evidence type="ECO:0000313" key="2">
    <source>
        <dbReference type="Proteomes" id="UP000606974"/>
    </source>
</evidence>
<name>A0A8H7A9G4_9EURO</name>
<accession>A0A8H7A9G4</accession>
<keyword evidence="2" id="KW-1185">Reference proteome</keyword>
<sequence length="117" mass="13412">MFSSSHTNHPIAFSGVRTGTLLRLPWPTKTSGKVPYSPFRTWLTCMIPRQITSTHSPISKLLSLIYRYIFFAKQPTNKGHNLPTTALDTVKVRYLKNHKVNIPTLPEHVEARKNVVW</sequence>
<reference evidence="1" key="1">
    <citation type="submission" date="2020-02" db="EMBL/GenBank/DDBJ databases">
        <authorList>
            <person name="Palmer J.M."/>
        </authorList>
    </citation>
    <scope>NUCLEOTIDE SEQUENCE</scope>
    <source>
        <strain evidence="1">EPUS1.4</strain>
        <tissue evidence="1">Thallus</tissue>
    </source>
</reference>
<gene>
    <name evidence="1" type="ORF">GJ744_004684</name>
</gene>
<evidence type="ECO:0000313" key="1">
    <source>
        <dbReference type="EMBL" id="KAF7503046.1"/>
    </source>
</evidence>
<dbReference type="AlphaFoldDB" id="A0A8H7A9G4"/>
<organism evidence="1 2">
    <name type="scientific">Endocarpon pusillum</name>
    <dbReference type="NCBI Taxonomy" id="364733"/>
    <lineage>
        <taxon>Eukaryota</taxon>
        <taxon>Fungi</taxon>
        <taxon>Dikarya</taxon>
        <taxon>Ascomycota</taxon>
        <taxon>Pezizomycotina</taxon>
        <taxon>Eurotiomycetes</taxon>
        <taxon>Chaetothyriomycetidae</taxon>
        <taxon>Verrucariales</taxon>
        <taxon>Verrucariaceae</taxon>
        <taxon>Endocarpon</taxon>
    </lineage>
</organism>
<comment type="caution">
    <text evidence="1">The sequence shown here is derived from an EMBL/GenBank/DDBJ whole genome shotgun (WGS) entry which is preliminary data.</text>
</comment>
<dbReference type="EMBL" id="JAACFV010000200">
    <property type="protein sequence ID" value="KAF7503046.1"/>
    <property type="molecule type" value="Genomic_DNA"/>
</dbReference>
<protein>
    <submittedName>
        <fullName evidence="1">Uncharacterized protein</fullName>
    </submittedName>
</protein>